<sequence>MTPALPQHYVSVAGVVLDAAGRILLIRRRDNGEWQIPGGVLEPAESIPAGVLREIEEETGVLVRVGDLTGVYKNVARGVVSLVYRCEPVGGATRVSDESSAVEWMGVDEARARITEVFRVRVDDALSGGVATRLHDGVRMLD</sequence>
<dbReference type="EMBL" id="CP001802">
    <property type="protein sequence ID" value="ACY22676.1"/>
    <property type="molecule type" value="Genomic_DNA"/>
</dbReference>
<dbReference type="SUPFAM" id="SSF55811">
    <property type="entry name" value="Nudix"/>
    <property type="match status" value="1"/>
</dbReference>
<comment type="similarity">
    <text evidence="2 4">Belongs to the Nudix hydrolase family.</text>
</comment>
<dbReference type="PRINTS" id="PR00502">
    <property type="entry name" value="NUDIXFAMILY"/>
</dbReference>
<dbReference type="RefSeq" id="WP_012835190.1">
    <property type="nucleotide sequence ID" value="NC_013441.1"/>
</dbReference>
<dbReference type="InterPro" id="IPR020476">
    <property type="entry name" value="Nudix_hydrolase"/>
</dbReference>
<dbReference type="GO" id="GO:0016787">
    <property type="term" value="F:hydrolase activity"/>
    <property type="evidence" value="ECO:0007669"/>
    <property type="project" value="UniProtKB-KW"/>
</dbReference>
<keyword evidence="3 4" id="KW-0378">Hydrolase</keyword>
<comment type="cofactor">
    <cofactor evidence="1">
        <name>Mg(2+)</name>
        <dbReference type="ChEBI" id="CHEBI:18420"/>
    </cofactor>
</comment>
<protein>
    <submittedName>
        <fullName evidence="6">NUDIX hydrolase</fullName>
    </submittedName>
</protein>
<dbReference type="HOGENOM" id="CLU_037162_7_1_11"/>
<dbReference type="PROSITE" id="PS00893">
    <property type="entry name" value="NUDIX_BOX"/>
    <property type="match status" value="1"/>
</dbReference>
<dbReference type="eggNOG" id="COG1051">
    <property type="taxonomic scope" value="Bacteria"/>
</dbReference>
<evidence type="ECO:0000256" key="2">
    <source>
        <dbReference type="ARBA" id="ARBA00005582"/>
    </source>
</evidence>
<dbReference type="InterPro" id="IPR000086">
    <property type="entry name" value="NUDIX_hydrolase_dom"/>
</dbReference>
<reference evidence="6 7" key="2">
    <citation type="journal article" date="2010" name="Stand. Genomic Sci.">
        <title>Complete genome sequence of Gordonia bronchialis type strain (3410).</title>
        <authorList>
            <person name="Ivanova N."/>
            <person name="Sikorski J."/>
            <person name="Jando M."/>
            <person name="Lapidus A."/>
            <person name="Nolan M."/>
            <person name="Lucas S."/>
            <person name="Del Rio T.G."/>
            <person name="Tice H."/>
            <person name="Copeland A."/>
            <person name="Cheng J.F."/>
            <person name="Chen F."/>
            <person name="Bruce D."/>
            <person name="Goodwin L."/>
            <person name="Pitluck S."/>
            <person name="Mavromatis K."/>
            <person name="Ovchinnikova G."/>
            <person name="Pati A."/>
            <person name="Chen A."/>
            <person name="Palaniappan K."/>
            <person name="Land M."/>
            <person name="Hauser L."/>
            <person name="Chang Y.J."/>
            <person name="Jeffries C.D."/>
            <person name="Chain P."/>
            <person name="Saunders E."/>
            <person name="Han C."/>
            <person name="Detter J.C."/>
            <person name="Brettin T."/>
            <person name="Rohde M."/>
            <person name="Goker M."/>
            <person name="Bristow J."/>
            <person name="Eisen J.A."/>
            <person name="Markowitz V."/>
            <person name="Hugenholtz P."/>
            <person name="Klenk H.P."/>
            <person name="Kyrpides N.C."/>
        </authorList>
    </citation>
    <scope>NUCLEOTIDE SEQUENCE [LARGE SCALE GENOMIC DNA]</scope>
    <source>
        <strain evidence="7">ATCC 25592 / DSM 43247 / BCRC 13721 / JCM 3198 / KCTC 3076 / NBRC 16047 / NCTC 10667</strain>
    </source>
</reference>
<evidence type="ECO:0000313" key="7">
    <source>
        <dbReference type="Proteomes" id="UP000001219"/>
    </source>
</evidence>
<evidence type="ECO:0000256" key="1">
    <source>
        <dbReference type="ARBA" id="ARBA00001946"/>
    </source>
</evidence>
<dbReference type="PANTHER" id="PTHR43046">
    <property type="entry name" value="GDP-MANNOSE MANNOSYL HYDROLASE"/>
    <property type="match status" value="1"/>
</dbReference>
<dbReference type="OrthoDB" id="4247482at2"/>
<dbReference type="InterPro" id="IPR020084">
    <property type="entry name" value="NUDIX_hydrolase_CS"/>
</dbReference>
<feature type="domain" description="Nudix hydrolase" evidence="5">
    <location>
        <begin position="8"/>
        <end position="127"/>
    </location>
</feature>
<dbReference type="AlphaFoldDB" id="D0LE84"/>
<dbReference type="Gene3D" id="3.90.79.10">
    <property type="entry name" value="Nucleoside Triphosphate Pyrophosphohydrolase"/>
    <property type="match status" value="1"/>
</dbReference>
<dbReference type="InterPro" id="IPR015797">
    <property type="entry name" value="NUDIX_hydrolase-like_dom_sf"/>
</dbReference>
<dbReference type="PANTHER" id="PTHR43046:SF2">
    <property type="entry name" value="8-OXO-DGTP DIPHOSPHATASE-RELATED"/>
    <property type="match status" value="1"/>
</dbReference>
<dbReference type="Proteomes" id="UP000001219">
    <property type="component" value="Chromosome"/>
</dbReference>
<dbReference type="PROSITE" id="PS51462">
    <property type="entry name" value="NUDIX"/>
    <property type="match status" value="1"/>
</dbReference>
<evidence type="ECO:0000259" key="5">
    <source>
        <dbReference type="PROSITE" id="PS51462"/>
    </source>
</evidence>
<dbReference type="KEGG" id="gbr:Gbro_3483"/>
<evidence type="ECO:0000256" key="3">
    <source>
        <dbReference type="ARBA" id="ARBA00022801"/>
    </source>
</evidence>
<dbReference type="Pfam" id="PF00293">
    <property type="entry name" value="NUDIX"/>
    <property type="match status" value="1"/>
</dbReference>
<evidence type="ECO:0000256" key="4">
    <source>
        <dbReference type="RuleBase" id="RU003476"/>
    </source>
</evidence>
<organism evidence="6 7">
    <name type="scientific">Gordonia bronchialis (strain ATCC 25592 / DSM 43247 / BCRC 13721 / JCM 3198 / KCTC 3076 / NBRC 16047 / NCTC 10667)</name>
    <name type="common">Rhodococcus bronchialis</name>
    <dbReference type="NCBI Taxonomy" id="526226"/>
    <lineage>
        <taxon>Bacteria</taxon>
        <taxon>Bacillati</taxon>
        <taxon>Actinomycetota</taxon>
        <taxon>Actinomycetes</taxon>
        <taxon>Mycobacteriales</taxon>
        <taxon>Gordoniaceae</taxon>
        <taxon>Gordonia</taxon>
    </lineage>
</organism>
<reference evidence="7" key="1">
    <citation type="submission" date="2009-10" db="EMBL/GenBank/DDBJ databases">
        <title>The complete chromosome of Gordonia bronchialis DSM 43247.</title>
        <authorList>
            <consortium name="US DOE Joint Genome Institute (JGI-PGF)"/>
            <person name="Lucas S."/>
            <person name="Copeland A."/>
            <person name="Lapidus A."/>
            <person name="Glavina del Rio T."/>
            <person name="Dalin E."/>
            <person name="Tice H."/>
            <person name="Bruce D."/>
            <person name="Goodwin L."/>
            <person name="Pitluck S."/>
            <person name="Kyrpides N."/>
            <person name="Mavromatis K."/>
            <person name="Ivanova N."/>
            <person name="Ovchinnikova G."/>
            <person name="Saunders E."/>
            <person name="Brettin T."/>
            <person name="Detter J.C."/>
            <person name="Han C."/>
            <person name="Larimer F."/>
            <person name="Land M."/>
            <person name="Hauser L."/>
            <person name="Markowitz V."/>
            <person name="Cheng J.-F."/>
            <person name="Hugenholtz P."/>
            <person name="Woyke T."/>
            <person name="Wu D."/>
            <person name="Jando M."/>
            <person name="Schneider S."/>
            <person name="Goeker M."/>
            <person name="Klenk H.-P."/>
            <person name="Eisen J.A."/>
        </authorList>
    </citation>
    <scope>NUCLEOTIDE SEQUENCE [LARGE SCALE GENOMIC DNA]</scope>
    <source>
        <strain evidence="7">ATCC 25592 / DSM 43247 / BCRC 13721 / JCM 3198 / KCTC 3076 / NBRC 16047 / NCTC 10667</strain>
    </source>
</reference>
<proteinExistence type="inferred from homology"/>
<keyword evidence="7" id="KW-1185">Reference proteome</keyword>
<name>D0LE84_GORB4</name>
<gene>
    <name evidence="6" type="ordered locus">Gbro_3483</name>
</gene>
<evidence type="ECO:0000313" key="6">
    <source>
        <dbReference type="EMBL" id="ACY22676.1"/>
    </source>
</evidence>
<accession>D0LE84</accession>